<feature type="compositionally biased region" description="Low complexity" evidence="1">
    <location>
        <begin position="232"/>
        <end position="246"/>
    </location>
</feature>
<organism evidence="2 3">
    <name type="scientific">Parelaphostrongylus tenuis</name>
    <name type="common">Meningeal worm</name>
    <dbReference type="NCBI Taxonomy" id="148309"/>
    <lineage>
        <taxon>Eukaryota</taxon>
        <taxon>Metazoa</taxon>
        <taxon>Ecdysozoa</taxon>
        <taxon>Nematoda</taxon>
        <taxon>Chromadorea</taxon>
        <taxon>Rhabditida</taxon>
        <taxon>Rhabditina</taxon>
        <taxon>Rhabditomorpha</taxon>
        <taxon>Strongyloidea</taxon>
        <taxon>Metastrongylidae</taxon>
        <taxon>Parelaphostrongylus</taxon>
    </lineage>
</organism>
<proteinExistence type="predicted"/>
<dbReference type="EMBL" id="JAHQIW010000518">
    <property type="protein sequence ID" value="KAJ1348556.1"/>
    <property type="molecule type" value="Genomic_DNA"/>
</dbReference>
<feature type="compositionally biased region" description="Basic and acidic residues" evidence="1">
    <location>
        <begin position="21"/>
        <end position="30"/>
    </location>
</feature>
<comment type="caution">
    <text evidence="2">The sequence shown here is derived from an EMBL/GenBank/DDBJ whole genome shotgun (WGS) entry which is preliminary data.</text>
</comment>
<feature type="compositionally biased region" description="Low complexity" evidence="1">
    <location>
        <begin position="183"/>
        <end position="199"/>
    </location>
</feature>
<evidence type="ECO:0000313" key="3">
    <source>
        <dbReference type="Proteomes" id="UP001196413"/>
    </source>
</evidence>
<gene>
    <name evidence="2" type="ORF">KIN20_003887</name>
</gene>
<reference evidence="2" key="1">
    <citation type="submission" date="2021-06" db="EMBL/GenBank/DDBJ databases">
        <title>Parelaphostrongylus tenuis whole genome reference sequence.</title>
        <authorList>
            <person name="Garwood T.J."/>
            <person name="Larsen P.A."/>
            <person name="Fountain-Jones N.M."/>
            <person name="Garbe J.R."/>
            <person name="Macchietto M.G."/>
            <person name="Kania S.A."/>
            <person name="Gerhold R.W."/>
            <person name="Richards J.E."/>
            <person name="Wolf T.M."/>
        </authorList>
    </citation>
    <scope>NUCLEOTIDE SEQUENCE</scope>
    <source>
        <strain evidence="2">MNPRO001-30</strain>
        <tissue evidence="2">Meninges</tissue>
    </source>
</reference>
<feature type="region of interest" description="Disordered" evidence="1">
    <location>
        <begin position="173"/>
        <end position="249"/>
    </location>
</feature>
<name>A0AAD5MIY3_PARTN</name>
<dbReference type="AlphaFoldDB" id="A0AAD5MIY3"/>
<sequence>MVRSRAHGSPSHSSLRARLVCRRDEGEKNLGSRLESTGNAEAQTGSGARQSYRGKRVRGRVHGKRRDAVGQRTAKRTDDGPTDGRTGGRTDTAAPFPYPTDGAGPATMMPRKRKCGEIVGVRTTPRYAILKLQPDTDCVALFQFALSQGICGPIVRKLSVRVFLPSYATPPPALFRTSHHDLSTTSPTSLTSLTSPSTSQNHTAQSPLANGDRNITSTTTGTVPVAENQMTSSRCASAGSSSPSPSMDHFNTMVSTLFGKGEPPKDVRIINEPPPVTSSPPPQIPGPGHIKCRLCGITVSCKKIANLTAHALKIHTHRAVVEMPEKTTANSTMQISPEFARISVLRTLNSKAKFLATTVIPPPYPKHNAISPTAILLSTGRANMRIFFLLRRKNGATRRLRNTVISPPNGIP</sequence>
<feature type="compositionally biased region" description="Polar residues" evidence="1">
    <location>
        <begin position="200"/>
        <end position="222"/>
    </location>
</feature>
<evidence type="ECO:0000256" key="1">
    <source>
        <dbReference type="SAM" id="MobiDB-lite"/>
    </source>
</evidence>
<accession>A0AAD5MIY3</accession>
<dbReference type="Proteomes" id="UP001196413">
    <property type="component" value="Unassembled WGS sequence"/>
</dbReference>
<feature type="compositionally biased region" description="Polar residues" evidence="1">
    <location>
        <begin position="34"/>
        <end position="49"/>
    </location>
</feature>
<evidence type="ECO:0000313" key="2">
    <source>
        <dbReference type="EMBL" id="KAJ1348556.1"/>
    </source>
</evidence>
<feature type="compositionally biased region" description="Basic residues" evidence="1">
    <location>
        <begin position="52"/>
        <end position="65"/>
    </location>
</feature>
<keyword evidence="3" id="KW-1185">Reference proteome</keyword>
<feature type="region of interest" description="Disordered" evidence="1">
    <location>
        <begin position="1"/>
        <end position="109"/>
    </location>
</feature>
<protein>
    <submittedName>
        <fullName evidence="2">Uncharacterized protein</fullName>
    </submittedName>
</protein>